<sequence length="480" mass="53487">MPTKRKHPSSSSSSVRSVRDSTPNDEVVITSPSASPITSKEGLAKVAADALQLSSTVLTTTDQALEWCHLARDLWLNDSTREDDLVTVEQLYRAALNAKRKRADGNTNKKKKKKTTTSTSYAALSPSDYRKAGERLSLLYLQSGRPQKAKPGLNYFGFTCRLSETILNYPQYKNPPNYQNKKNSNTKTTPPACILDEFLSESQFKYLQDLFVDIDAEYWTGHDYAVEPPSPYFSYVIPIQQKNKQGSFLDSLIQQIVDCPQLRRKFPLLAKARYVEMWAHNRPHASGHQMHFDSDNEGIGGVRNPIISTILYLSDCKNNGGGVGGPSLITNQRLQSTSLSNVRGWLAYSKPRRLVAFDGTVLHGVIPGKGVVPAAAAADDDSLPQPRHEQRRVTLMLAFWKDIQLRDSVKPGAARPWPKGDDVPSWARKLLNARVRCGSDGSSPKMVDPVPIGHVYEDLDGNPLSNHQIMPEYEEVFQGF</sequence>
<organism evidence="2 3">
    <name type="scientific">Nitzschia inconspicua</name>
    <dbReference type="NCBI Taxonomy" id="303405"/>
    <lineage>
        <taxon>Eukaryota</taxon>
        <taxon>Sar</taxon>
        <taxon>Stramenopiles</taxon>
        <taxon>Ochrophyta</taxon>
        <taxon>Bacillariophyta</taxon>
        <taxon>Bacillariophyceae</taxon>
        <taxon>Bacillariophycidae</taxon>
        <taxon>Bacillariales</taxon>
        <taxon>Bacillariaceae</taxon>
        <taxon>Nitzschia</taxon>
    </lineage>
</organism>
<dbReference type="Proteomes" id="UP000693970">
    <property type="component" value="Unassembled WGS sequence"/>
</dbReference>
<evidence type="ECO:0000256" key="1">
    <source>
        <dbReference type="SAM" id="MobiDB-lite"/>
    </source>
</evidence>
<protein>
    <submittedName>
        <fullName evidence="2">Uncharacterized protein</fullName>
    </submittedName>
</protein>
<feature type="region of interest" description="Disordered" evidence="1">
    <location>
        <begin position="99"/>
        <end position="121"/>
    </location>
</feature>
<evidence type="ECO:0000313" key="2">
    <source>
        <dbReference type="EMBL" id="KAG7362856.1"/>
    </source>
</evidence>
<dbReference type="AlphaFoldDB" id="A0A9K3LL92"/>
<name>A0A9K3LL92_9STRA</name>
<gene>
    <name evidence="2" type="ORF">IV203_026216</name>
</gene>
<reference evidence="2" key="2">
    <citation type="submission" date="2021-04" db="EMBL/GenBank/DDBJ databases">
        <authorList>
            <person name="Podell S."/>
        </authorList>
    </citation>
    <scope>NUCLEOTIDE SEQUENCE</scope>
    <source>
        <strain evidence="2">Hildebrandi</strain>
    </source>
</reference>
<reference evidence="2" key="1">
    <citation type="journal article" date="2021" name="Sci. Rep.">
        <title>Diploid genomic architecture of Nitzschia inconspicua, an elite biomass production diatom.</title>
        <authorList>
            <person name="Oliver A."/>
            <person name="Podell S."/>
            <person name="Pinowska A."/>
            <person name="Traller J.C."/>
            <person name="Smith S.R."/>
            <person name="McClure R."/>
            <person name="Beliaev A."/>
            <person name="Bohutskyi P."/>
            <person name="Hill E.A."/>
            <person name="Rabines A."/>
            <person name="Zheng H."/>
            <person name="Allen L.Z."/>
            <person name="Kuo A."/>
            <person name="Grigoriev I.V."/>
            <person name="Allen A.E."/>
            <person name="Hazlebeck D."/>
            <person name="Allen E.E."/>
        </authorList>
    </citation>
    <scope>NUCLEOTIDE SEQUENCE</scope>
    <source>
        <strain evidence="2">Hildebrandi</strain>
    </source>
</reference>
<dbReference type="EMBL" id="JAGRRH010000010">
    <property type="protein sequence ID" value="KAG7362856.1"/>
    <property type="molecule type" value="Genomic_DNA"/>
</dbReference>
<proteinExistence type="predicted"/>
<feature type="compositionally biased region" description="Basic residues" evidence="1">
    <location>
        <begin position="99"/>
        <end position="115"/>
    </location>
</feature>
<feature type="region of interest" description="Disordered" evidence="1">
    <location>
        <begin position="1"/>
        <end position="40"/>
    </location>
</feature>
<evidence type="ECO:0000313" key="3">
    <source>
        <dbReference type="Proteomes" id="UP000693970"/>
    </source>
</evidence>
<keyword evidence="3" id="KW-1185">Reference proteome</keyword>
<comment type="caution">
    <text evidence="2">The sequence shown here is derived from an EMBL/GenBank/DDBJ whole genome shotgun (WGS) entry which is preliminary data.</text>
</comment>
<dbReference type="OrthoDB" id="64523at2759"/>
<accession>A0A9K3LL92</accession>